<comment type="caution">
    <text evidence="1">The sequence shown here is derived from an EMBL/GenBank/DDBJ whole genome shotgun (WGS) entry which is preliminary data.</text>
</comment>
<evidence type="ECO:0000313" key="2">
    <source>
        <dbReference type="Proteomes" id="UP001062846"/>
    </source>
</evidence>
<gene>
    <name evidence="1" type="ORF">RHMOL_Rhmol07G0155100</name>
</gene>
<organism evidence="1 2">
    <name type="scientific">Rhododendron molle</name>
    <name type="common">Chinese azalea</name>
    <name type="synonym">Azalea mollis</name>
    <dbReference type="NCBI Taxonomy" id="49168"/>
    <lineage>
        <taxon>Eukaryota</taxon>
        <taxon>Viridiplantae</taxon>
        <taxon>Streptophyta</taxon>
        <taxon>Embryophyta</taxon>
        <taxon>Tracheophyta</taxon>
        <taxon>Spermatophyta</taxon>
        <taxon>Magnoliopsida</taxon>
        <taxon>eudicotyledons</taxon>
        <taxon>Gunneridae</taxon>
        <taxon>Pentapetalae</taxon>
        <taxon>asterids</taxon>
        <taxon>Ericales</taxon>
        <taxon>Ericaceae</taxon>
        <taxon>Ericoideae</taxon>
        <taxon>Rhodoreae</taxon>
        <taxon>Rhododendron</taxon>
    </lineage>
</organism>
<dbReference type="Proteomes" id="UP001062846">
    <property type="component" value="Chromosome 7"/>
</dbReference>
<reference evidence="1" key="1">
    <citation type="submission" date="2022-02" db="EMBL/GenBank/DDBJ databases">
        <title>Plant Genome Project.</title>
        <authorList>
            <person name="Zhang R.-G."/>
        </authorList>
    </citation>
    <scope>NUCLEOTIDE SEQUENCE</scope>
    <source>
        <strain evidence="1">AT1</strain>
    </source>
</reference>
<dbReference type="EMBL" id="CM046394">
    <property type="protein sequence ID" value="KAI8546896.1"/>
    <property type="molecule type" value="Genomic_DNA"/>
</dbReference>
<keyword evidence="2" id="KW-1185">Reference proteome</keyword>
<protein>
    <submittedName>
        <fullName evidence="1">Uncharacterized protein</fullName>
    </submittedName>
</protein>
<name>A0ACC0N0X3_RHOML</name>
<sequence length="399" mass="44745">MLLITLIGSRWFEAASVFCLLLRITRQLLRFYMQLDENQPPRTAQRRLEGNYEDDLKTDTEVVYRTNIYESNKVKDRNQSVNQVLMYYMEVQAHKLQIFLLVGILLTSLAILGSCMQTFLVSSKEGKCDTNSDVQPFPKLQKFITEPYFKKRDSLLDSDFRSFISNKLPLDSCAILQDKLNFMPRLSVLKRYLIGEGSHRHLLSSIGLSIEPESVAELPRNLCKVISIERLPCGVFADPFELQHLLQRGVLRDAAVFGDTNLELPSSVSNCSVVEIHVDVSHNLFSGHMDGVEINIELPLHARYPPLGELAFSRVEFGGPNIFVQCNIEGKSHNHSCLFILTGDSAGESQTGIAWDIPCGIKEHNGIVSVVTFVSAVVSALFIVLATVCYSDIHTSAVM</sequence>
<proteinExistence type="predicted"/>
<accession>A0ACC0N0X3</accession>
<evidence type="ECO:0000313" key="1">
    <source>
        <dbReference type="EMBL" id="KAI8546896.1"/>
    </source>
</evidence>